<dbReference type="Gene3D" id="2.40.10.10">
    <property type="entry name" value="Trypsin-like serine proteases"/>
    <property type="match status" value="1"/>
</dbReference>
<dbReference type="EMBL" id="CP074347">
    <property type="protein sequence ID" value="USV03039.1"/>
    <property type="molecule type" value="Genomic_DNA"/>
</dbReference>
<dbReference type="RefSeq" id="WP_252961869.1">
    <property type="nucleotide sequence ID" value="NZ_CAMIPH010000003.1"/>
</dbReference>
<keyword evidence="2" id="KW-1185">Reference proteome</keyword>
<accession>A0ABY5D008</accession>
<dbReference type="Pfam" id="PF13365">
    <property type="entry name" value="Trypsin_2"/>
    <property type="match status" value="1"/>
</dbReference>
<dbReference type="SUPFAM" id="SSF50494">
    <property type="entry name" value="Trypsin-like serine proteases"/>
    <property type="match status" value="1"/>
</dbReference>
<gene>
    <name evidence="1" type="ORF">KFQ06_11260</name>
</gene>
<reference evidence="1" key="1">
    <citation type="journal article" date="2022" name="BMC Genomics">
        <title>Genome sequence of the entomopathogenic Serratia entomophila isolate 626 and characterisation of the species specific itaconate degradation pathway.</title>
        <authorList>
            <person name="Vaughan A.L."/>
            <person name="Altermann E."/>
            <person name="Glare T.R."/>
            <person name="Hurst M.R.H."/>
        </authorList>
    </citation>
    <scope>NUCLEOTIDE SEQUENCE</scope>
    <source>
        <strain evidence="1">626</strain>
    </source>
</reference>
<evidence type="ECO:0000313" key="1">
    <source>
        <dbReference type="EMBL" id="USV03039.1"/>
    </source>
</evidence>
<protein>
    <submittedName>
        <fullName evidence="1">Trypsin-like peptidase domain-containing protein</fullName>
    </submittedName>
</protein>
<proteinExistence type="predicted"/>
<organism evidence="1 2">
    <name type="scientific">Serratia entomophila</name>
    <dbReference type="NCBI Taxonomy" id="42906"/>
    <lineage>
        <taxon>Bacteria</taxon>
        <taxon>Pseudomonadati</taxon>
        <taxon>Pseudomonadota</taxon>
        <taxon>Gammaproteobacteria</taxon>
        <taxon>Enterobacterales</taxon>
        <taxon>Yersiniaceae</taxon>
        <taxon>Serratia</taxon>
    </lineage>
</organism>
<evidence type="ECO:0000313" key="2">
    <source>
        <dbReference type="Proteomes" id="UP001056873"/>
    </source>
</evidence>
<dbReference type="InterPro" id="IPR009003">
    <property type="entry name" value="Peptidase_S1_PA"/>
</dbReference>
<name>A0ABY5D008_9GAMM</name>
<dbReference type="InterPro" id="IPR043504">
    <property type="entry name" value="Peptidase_S1_PA_chymotrypsin"/>
</dbReference>
<sequence length="286" mass="31980">MDTPKTSVVSFKSIYLEMMFEDNVLSKGTGFITKTKFGDVIVTNRHNVTGKDQNTGKHLSSTLGEPDRIAVHFFCMCDDGINVKTEKHIIKIKNNGSALWLEHPVLKEKADVVIIPIINYKLDIPHYFKYEISTRKLDVHDPEEGIMTNGSLPLSVDVADRVSIIGYPYGKRINNTLPIWLSGYIASEPYVNYDNLPVFLVDARTRKGQSGSPVVKVTSGGMDRLEASENISHATFNPGCIRFLGIYSGRLSEESDIGMVWKSSCILGIVNYYEMILEASIRKLIP</sequence>
<dbReference type="Proteomes" id="UP001056873">
    <property type="component" value="Chromosome"/>
</dbReference>